<sequence length="66" mass="7811">MKEAIDLFKLILNQSQLLYGEQDKVNMKMKEKPRLSVLRHNIDDIKYEVMKLQREHPGIEIVFVGV</sequence>
<dbReference type="Proteomes" id="UP000284219">
    <property type="component" value="Unassembled WGS sequence"/>
</dbReference>
<reference evidence="1 2" key="1">
    <citation type="submission" date="2016-08" db="EMBL/GenBank/DDBJ databases">
        <title>Novel Firmicute Genomes.</title>
        <authorList>
            <person name="Poppleton D.I."/>
            <person name="Gribaldo S."/>
        </authorList>
    </citation>
    <scope>NUCLEOTIDE SEQUENCE [LARGE SCALE GENOMIC DNA]</scope>
    <source>
        <strain evidence="1 2">RAOx-1</strain>
    </source>
</reference>
<evidence type="ECO:0000313" key="1">
    <source>
        <dbReference type="EMBL" id="RKD24627.1"/>
    </source>
</evidence>
<protein>
    <submittedName>
        <fullName evidence="1">Uncharacterized protein</fullName>
    </submittedName>
</protein>
<organism evidence="1 2">
    <name type="scientific">Ammoniphilus oxalaticus</name>
    <dbReference type="NCBI Taxonomy" id="66863"/>
    <lineage>
        <taxon>Bacteria</taxon>
        <taxon>Bacillati</taxon>
        <taxon>Bacillota</taxon>
        <taxon>Bacilli</taxon>
        <taxon>Bacillales</taxon>
        <taxon>Paenibacillaceae</taxon>
        <taxon>Aneurinibacillus group</taxon>
        <taxon>Ammoniphilus</taxon>
    </lineage>
</organism>
<accession>A0A419SKT6</accession>
<gene>
    <name evidence="1" type="ORF">BEP19_09645</name>
</gene>
<dbReference type="EMBL" id="MCHY01000008">
    <property type="protein sequence ID" value="RKD24627.1"/>
    <property type="molecule type" value="Genomic_DNA"/>
</dbReference>
<dbReference type="OrthoDB" id="2679556at2"/>
<keyword evidence="2" id="KW-1185">Reference proteome</keyword>
<dbReference type="RefSeq" id="WP_120189925.1">
    <property type="nucleotide sequence ID" value="NZ_MCHY01000008.1"/>
</dbReference>
<name>A0A419SKT6_9BACL</name>
<dbReference type="AlphaFoldDB" id="A0A419SKT6"/>
<proteinExistence type="predicted"/>
<evidence type="ECO:0000313" key="2">
    <source>
        <dbReference type="Proteomes" id="UP000284219"/>
    </source>
</evidence>
<comment type="caution">
    <text evidence="1">The sequence shown here is derived from an EMBL/GenBank/DDBJ whole genome shotgun (WGS) entry which is preliminary data.</text>
</comment>